<dbReference type="GO" id="GO:0055105">
    <property type="term" value="F:ubiquitin-protein transferase inhibitor activity"/>
    <property type="evidence" value="ECO:0007669"/>
    <property type="project" value="TreeGrafter"/>
</dbReference>
<dbReference type="RefSeq" id="XP_016357701.1">
    <property type="nucleotide sequence ID" value="XM_016502215.1"/>
</dbReference>
<dbReference type="Ensembl" id="ENSSANT00000088444.1">
    <property type="protein sequence ID" value="ENSSANP00000083217.1"/>
    <property type="gene ID" value="ENSSANG00000041226.1"/>
</dbReference>
<dbReference type="PANTHER" id="PTHR15430">
    <property type="entry name" value="GLOMULIN"/>
    <property type="match status" value="1"/>
</dbReference>
<dbReference type="AlphaFoldDB" id="A0A671RI34"/>
<dbReference type="RefSeq" id="XP_016357703.1">
    <property type="nucleotide sequence ID" value="XM_016502217.1"/>
</dbReference>
<evidence type="ECO:0008006" key="3">
    <source>
        <dbReference type="Google" id="ProtNLM"/>
    </source>
</evidence>
<dbReference type="InterPro" id="IPR013877">
    <property type="entry name" value="YAP-bd/ALF4/Glomulin"/>
</dbReference>
<dbReference type="KEGG" id="sanh:107700530"/>
<dbReference type="Pfam" id="PF08568">
    <property type="entry name" value="Kinetochor_Ybp2"/>
    <property type="match status" value="1"/>
</dbReference>
<evidence type="ECO:0000313" key="1">
    <source>
        <dbReference type="Ensembl" id="ENSSANP00000083217.1"/>
    </source>
</evidence>
<dbReference type="GeneID" id="107700530"/>
<dbReference type="CTD" id="492774"/>
<sequence>MALELLCDVVQRCQAIKDEGFSPEDYDLFFTAGRTCIEQGNSAQVLSILVDEKNKSIVRCMGWNLLGPLVQILLKKEDRNLPHCHAILSHLLEVCSPKELLVGLLEQVEEADTGSIAETVTLLLKPLQTVLLRLGMKKASTVGMALSTLLSQVARLPVPVTKEQEEDDVFGLCHCCTALLHFVKPFVEEIKEVVKDNNRISKDNELRVELLKFCMKSLSKPLLEVKLKDPDTLLKSPLRDFATEILIILSSIGESLPDLLSRNVLKRREVPGFLEEEVRYPKESLACLSHLLFVDHIAVDIFPAVLSPIFVLKCNMEYIELLLSRTEESRLQKGLELYEKSLIRVEDNSLPVDLLELKTFFSVPQNLVKVMTLCPDQTLRTKGLKVFQLSIDKFNTEAKYKFFKGMLKTSHHAGVEGYIIKNIKNQIDFSLKPYNGNDWFLGKHLLPLLRLVLCLPHGPETDLLQNLDRIMESLNLLRYMLIRDKEWENETGIWTELYKIEDNYLKPLRTGLNMSKAHYEAELKSAKENKKISSKDSKASVCTVTVDNEKLPNMTPEMQIQVLQSAVFTFDLIEGVLARIEEIIETKERPLS</sequence>
<dbReference type="RefSeq" id="XP_016357702.1">
    <property type="nucleotide sequence ID" value="XM_016502216.1"/>
</dbReference>
<evidence type="ECO:0000313" key="2">
    <source>
        <dbReference type="Proteomes" id="UP000472260"/>
    </source>
</evidence>
<gene>
    <name evidence="1" type="primary">glmna</name>
</gene>
<accession>A0A671RI34</accession>
<organism evidence="1 2">
    <name type="scientific">Sinocyclocheilus anshuiensis</name>
    <dbReference type="NCBI Taxonomy" id="1608454"/>
    <lineage>
        <taxon>Eukaryota</taxon>
        <taxon>Metazoa</taxon>
        <taxon>Chordata</taxon>
        <taxon>Craniata</taxon>
        <taxon>Vertebrata</taxon>
        <taxon>Euteleostomi</taxon>
        <taxon>Actinopterygii</taxon>
        <taxon>Neopterygii</taxon>
        <taxon>Teleostei</taxon>
        <taxon>Ostariophysi</taxon>
        <taxon>Cypriniformes</taxon>
        <taxon>Cyprinidae</taxon>
        <taxon>Cyprininae</taxon>
        <taxon>Sinocyclocheilus</taxon>
    </lineage>
</organism>
<dbReference type="InterPro" id="IPR019516">
    <property type="entry name" value="Glomulin/ALF4"/>
</dbReference>
<dbReference type="Proteomes" id="UP000472260">
    <property type="component" value="Unassembled WGS sequence"/>
</dbReference>
<reference evidence="1" key="2">
    <citation type="submission" date="2025-09" db="UniProtKB">
        <authorList>
            <consortium name="Ensembl"/>
        </authorList>
    </citation>
    <scope>IDENTIFICATION</scope>
</reference>
<name>A0A671RI34_9TELE</name>
<protein>
    <recommendedName>
        <fullName evidence="3">Glomulin, FKBP associated protein a</fullName>
    </recommendedName>
</protein>
<dbReference type="PANTHER" id="PTHR15430:SF1">
    <property type="entry name" value="GLOMULIN"/>
    <property type="match status" value="1"/>
</dbReference>
<reference evidence="1" key="1">
    <citation type="submission" date="2025-08" db="UniProtKB">
        <authorList>
            <consortium name="Ensembl"/>
        </authorList>
    </citation>
    <scope>IDENTIFICATION</scope>
</reference>
<keyword evidence="2" id="KW-1185">Reference proteome</keyword>
<dbReference type="GO" id="GO:0005737">
    <property type="term" value="C:cytoplasm"/>
    <property type="evidence" value="ECO:0007669"/>
    <property type="project" value="TreeGrafter"/>
</dbReference>
<proteinExistence type="predicted"/>
<dbReference type="OrthoDB" id="619536at2759"/>